<dbReference type="AlphaFoldDB" id="A0A8H7D622"/>
<keyword evidence="4" id="KW-1185">Reference proteome</keyword>
<name>A0A8H7D622_9AGAR</name>
<accession>A0A8H7D622</accession>
<comment type="caution">
    <text evidence="3">The sequence shown here is derived from an EMBL/GenBank/DDBJ whole genome shotgun (WGS) entry which is preliminary data.</text>
</comment>
<dbReference type="OrthoDB" id="2991552at2759"/>
<evidence type="ECO:0000313" key="4">
    <source>
        <dbReference type="Proteomes" id="UP000620124"/>
    </source>
</evidence>
<reference evidence="3" key="1">
    <citation type="submission" date="2020-05" db="EMBL/GenBank/DDBJ databases">
        <title>Mycena genomes resolve the evolution of fungal bioluminescence.</title>
        <authorList>
            <person name="Tsai I.J."/>
        </authorList>
    </citation>
    <scope>NUCLEOTIDE SEQUENCE</scope>
    <source>
        <strain evidence="3">CCC161011</strain>
    </source>
</reference>
<dbReference type="EMBL" id="JACAZI010000005">
    <property type="protein sequence ID" value="KAF7360672.1"/>
    <property type="molecule type" value="Genomic_DNA"/>
</dbReference>
<keyword evidence="2" id="KW-0472">Membrane</keyword>
<protein>
    <submittedName>
        <fullName evidence="3">Uncharacterized protein</fullName>
    </submittedName>
</protein>
<proteinExistence type="predicted"/>
<evidence type="ECO:0000256" key="2">
    <source>
        <dbReference type="SAM" id="Phobius"/>
    </source>
</evidence>
<feature type="region of interest" description="Disordered" evidence="1">
    <location>
        <begin position="1"/>
        <end position="25"/>
    </location>
</feature>
<keyword evidence="2" id="KW-0812">Transmembrane</keyword>
<gene>
    <name evidence="3" type="ORF">MVEN_00798900</name>
</gene>
<evidence type="ECO:0000256" key="1">
    <source>
        <dbReference type="SAM" id="MobiDB-lite"/>
    </source>
</evidence>
<keyword evidence="2" id="KW-1133">Transmembrane helix</keyword>
<sequence length="102" mass="10766">MAALASDARPALQTHVPRPRPAAVHRKRLPRSSLRISIAPPILRWSSRALLGAAGALLLAVPQTAIWMLPIYKALGEETYAGTEGQTKGIYGLASSSVAALV</sequence>
<evidence type="ECO:0000313" key="3">
    <source>
        <dbReference type="EMBL" id="KAF7360672.1"/>
    </source>
</evidence>
<feature type="transmembrane region" description="Helical" evidence="2">
    <location>
        <begin position="49"/>
        <end position="69"/>
    </location>
</feature>
<dbReference type="Proteomes" id="UP000620124">
    <property type="component" value="Unassembled WGS sequence"/>
</dbReference>
<organism evidence="3 4">
    <name type="scientific">Mycena venus</name>
    <dbReference type="NCBI Taxonomy" id="2733690"/>
    <lineage>
        <taxon>Eukaryota</taxon>
        <taxon>Fungi</taxon>
        <taxon>Dikarya</taxon>
        <taxon>Basidiomycota</taxon>
        <taxon>Agaricomycotina</taxon>
        <taxon>Agaricomycetes</taxon>
        <taxon>Agaricomycetidae</taxon>
        <taxon>Agaricales</taxon>
        <taxon>Marasmiineae</taxon>
        <taxon>Mycenaceae</taxon>
        <taxon>Mycena</taxon>
    </lineage>
</organism>